<evidence type="ECO:0000259" key="1">
    <source>
        <dbReference type="Pfam" id="PF13456"/>
    </source>
</evidence>
<name>A0A396GZF7_MEDTR</name>
<dbReference type="Proteomes" id="UP000265566">
    <property type="component" value="Chromosome 7"/>
</dbReference>
<dbReference type="InterPro" id="IPR036397">
    <property type="entry name" value="RNaseH_sf"/>
</dbReference>
<dbReference type="PANTHER" id="PTHR34023">
    <property type="entry name" value="RNASE H DOMAIN-CONTAINING PROTEIN"/>
    <property type="match status" value="1"/>
</dbReference>
<evidence type="ECO:0000313" key="2">
    <source>
        <dbReference type="EMBL" id="RHN46489.1"/>
    </source>
</evidence>
<dbReference type="Pfam" id="PF13456">
    <property type="entry name" value="RVT_3"/>
    <property type="match status" value="1"/>
</dbReference>
<dbReference type="Gene3D" id="3.30.420.10">
    <property type="entry name" value="Ribonuclease H-like superfamily/Ribonuclease H"/>
    <property type="match status" value="1"/>
</dbReference>
<dbReference type="SUPFAM" id="SSF53098">
    <property type="entry name" value="Ribonuclease H-like"/>
    <property type="match status" value="1"/>
</dbReference>
<reference evidence="3" key="1">
    <citation type="journal article" date="2018" name="Nat. Plants">
        <title>Whole-genome landscape of Medicago truncatula symbiotic genes.</title>
        <authorList>
            <person name="Pecrix Y."/>
            <person name="Staton S.E."/>
            <person name="Sallet E."/>
            <person name="Lelandais-Briere C."/>
            <person name="Moreau S."/>
            <person name="Carrere S."/>
            <person name="Blein T."/>
            <person name="Jardinaud M.F."/>
            <person name="Latrasse D."/>
            <person name="Zouine M."/>
            <person name="Zahm M."/>
            <person name="Kreplak J."/>
            <person name="Mayjonade B."/>
            <person name="Satge C."/>
            <person name="Perez M."/>
            <person name="Cauet S."/>
            <person name="Marande W."/>
            <person name="Chantry-Darmon C."/>
            <person name="Lopez-Roques C."/>
            <person name="Bouchez O."/>
            <person name="Berard A."/>
            <person name="Debelle F."/>
            <person name="Munos S."/>
            <person name="Bendahmane A."/>
            <person name="Berges H."/>
            <person name="Niebel A."/>
            <person name="Buitink J."/>
            <person name="Frugier F."/>
            <person name="Benhamed M."/>
            <person name="Crespi M."/>
            <person name="Gouzy J."/>
            <person name="Gamas P."/>
        </authorList>
    </citation>
    <scope>NUCLEOTIDE SEQUENCE [LARGE SCALE GENOMIC DNA]</scope>
    <source>
        <strain evidence="3">cv. Jemalong A17</strain>
    </source>
</reference>
<dbReference type="GO" id="GO:0004523">
    <property type="term" value="F:RNA-DNA hybrid ribonuclease activity"/>
    <property type="evidence" value="ECO:0007669"/>
    <property type="project" value="InterPro"/>
</dbReference>
<gene>
    <name evidence="2" type="ORF">MtrunA17_Chr7g0242761</name>
</gene>
<feature type="domain" description="RNase H type-1" evidence="1">
    <location>
        <begin position="17"/>
        <end position="99"/>
    </location>
</feature>
<dbReference type="CDD" id="cd06222">
    <property type="entry name" value="RNase_H_like"/>
    <property type="match status" value="1"/>
</dbReference>
<sequence length="127" mass="14616">MKALFLRGFYGNIDLSCILHVEILALYHGLDLCWSTGYRRVICYSDSLHVIMLVQDLLNMFHKFSNLISLIKKLLSQDWIVALCHILWEGNFVADCLAKLDAKSYEKLVLLDTTPILTVFCFLVVVF</sequence>
<dbReference type="InterPro" id="IPR002156">
    <property type="entry name" value="RNaseH_domain"/>
</dbReference>
<protein>
    <submittedName>
        <fullName evidence="2">Putative ribonuclease H-like domain-containing protein</fullName>
    </submittedName>
</protein>
<dbReference type="AlphaFoldDB" id="A0A396GZF7"/>
<dbReference type="InterPro" id="IPR012337">
    <property type="entry name" value="RNaseH-like_sf"/>
</dbReference>
<dbReference type="PANTHER" id="PTHR34023:SF4">
    <property type="entry name" value="RNASE H TYPE-1 DOMAIN-CONTAINING PROTEIN"/>
    <property type="match status" value="1"/>
</dbReference>
<dbReference type="EMBL" id="PSQE01000007">
    <property type="protein sequence ID" value="RHN46489.1"/>
    <property type="molecule type" value="Genomic_DNA"/>
</dbReference>
<accession>A0A396GZF7</accession>
<comment type="caution">
    <text evidence="2">The sequence shown here is derived from an EMBL/GenBank/DDBJ whole genome shotgun (WGS) entry which is preliminary data.</text>
</comment>
<proteinExistence type="predicted"/>
<dbReference type="Gramene" id="rna40980">
    <property type="protein sequence ID" value="RHN46489.1"/>
    <property type="gene ID" value="gene40980"/>
</dbReference>
<dbReference type="InterPro" id="IPR044730">
    <property type="entry name" value="RNase_H-like_dom_plant"/>
</dbReference>
<evidence type="ECO:0000313" key="3">
    <source>
        <dbReference type="Proteomes" id="UP000265566"/>
    </source>
</evidence>
<organism evidence="2 3">
    <name type="scientific">Medicago truncatula</name>
    <name type="common">Barrel medic</name>
    <name type="synonym">Medicago tribuloides</name>
    <dbReference type="NCBI Taxonomy" id="3880"/>
    <lineage>
        <taxon>Eukaryota</taxon>
        <taxon>Viridiplantae</taxon>
        <taxon>Streptophyta</taxon>
        <taxon>Embryophyta</taxon>
        <taxon>Tracheophyta</taxon>
        <taxon>Spermatophyta</taxon>
        <taxon>Magnoliopsida</taxon>
        <taxon>eudicotyledons</taxon>
        <taxon>Gunneridae</taxon>
        <taxon>Pentapetalae</taxon>
        <taxon>rosids</taxon>
        <taxon>fabids</taxon>
        <taxon>Fabales</taxon>
        <taxon>Fabaceae</taxon>
        <taxon>Papilionoideae</taxon>
        <taxon>50 kb inversion clade</taxon>
        <taxon>NPAAA clade</taxon>
        <taxon>Hologalegina</taxon>
        <taxon>IRL clade</taxon>
        <taxon>Trifolieae</taxon>
        <taxon>Medicago</taxon>
    </lineage>
</organism>
<dbReference type="GO" id="GO:0003676">
    <property type="term" value="F:nucleic acid binding"/>
    <property type="evidence" value="ECO:0007669"/>
    <property type="project" value="InterPro"/>
</dbReference>